<evidence type="ECO:0000259" key="12">
    <source>
        <dbReference type="PROSITE" id="PS50011"/>
    </source>
</evidence>
<dbReference type="OrthoDB" id="192887at2759"/>
<keyword evidence="3 8" id="KW-0547">Nucleotide-binding</keyword>
<comment type="catalytic activity">
    <reaction evidence="10">
        <text>L-threonyl-[protein] + ATP = O-phospho-L-threonyl-[protein] + ADP + H(+)</text>
        <dbReference type="Rhea" id="RHEA:46608"/>
        <dbReference type="Rhea" id="RHEA-COMP:11060"/>
        <dbReference type="Rhea" id="RHEA-COMP:11605"/>
        <dbReference type="ChEBI" id="CHEBI:15378"/>
        <dbReference type="ChEBI" id="CHEBI:30013"/>
        <dbReference type="ChEBI" id="CHEBI:30616"/>
        <dbReference type="ChEBI" id="CHEBI:61977"/>
        <dbReference type="ChEBI" id="CHEBI:456216"/>
        <dbReference type="EC" id="2.7.11.24"/>
    </reaction>
</comment>
<dbReference type="PROSITE" id="PS50011">
    <property type="entry name" value="PROTEIN_KINASE_DOM"/>
    <property type="match status" value="1"/>
</dbReference>
<evidence type="ECO:0000313" key="14">
    <source>
        <dbReference type="Proteomes" id="UP000785679"/>
    </source>
</evidence>
<keyword evidence="10" id="KW-0460">Magnesium</keyword>
<dbReference type="SMART" id="SM00220">
    <property type="entry name" value="S_TKc"/>
    <property type="match status" value="1"/>
</dbReference>
<dbReference type="GO" id="GO:0004707">
    <property type="term" value="F:MAP kinase activity"/>
    <property type="evidence" value="ECO:0007669"/>
    <property type="project" value="UniProtKB-EC"/>
</dbReference>
<sequence>MQELIQLQREWEGVGKDYEVKKVIGWGSYGRVADAVHKPTGTKVVIKKMLNLFDDVIDTKRLLREIQILKQLDNRNIVKLYDLLEPTDPISFKTLYLVLEPAQSDLKKLLKTSIYLTDQHIQTIMYNLLCALKYMHSARILHRDIKPANILINEDCAVKVCDFGLARSIAGVENTKRFIVEAYEQRQTQQDEGKQQSGESPIKHSQLLEGIVGNNEKRVLLKELLEESRENRRSLKRQLTGHIVTRWYRAPELILLEKDYGEAIDVWAVGCIMAELISMMKENVPNPNDRKPLFPGSSCFPLSPDSGTNKPNNGVAYCNNDQLNIVFDVIGTPSEEDTSYLTDLKAIQYLKTFAPRPRSDLALRYPGARSEAIDLMNQILVFNPYFRPTVDECLSHPYFKGFRQESLEQSASKEVYLEVDEIEGLGAAGASDYQDHLRLRDLFLQETYLFKDQKDRGETYLQKMATTIVVDQESKDSESKAQTEGVNEQENQEINGQ</sequence>
<dbReference type="InterPro" id="IPR003527">
    <property type="entry name" value="MAP_kinase_CS"/>
</dbReference>
<name>A0A8J8SXQ8_HALGN</name>
<evidence type="ECO:0000256" key="1">
    <source>
        <dbReference type="ARBA" id="ARBA00022527"/>
    </source>
</evidence>
<dbReference type="CDD" id="cd07834">
    <property type="entry name" value="STKc_MAPK"/>
    <property type="match status" value="1"/>
</dbReference>
<dbReference type="GO" id="GO:0005524">
    <property type="term" value="F:ATP binding"/>
    <property type="evidence" value="ECO:0007669"/>
    <property type="project" value="UniProtKB-UniRule"/>
</dbReference>
<evidence type="ECO:0000256" key="5">
    <source>
        <dbReference type="ARBA" id="ARBA00022840"/>
    </source>
</evidence>
<evidence type="ECO:0000256" key="3">
    <source>
        <dbReference type="ARBA" id="ARBA00022741"/>
    </source>
</evidence>
<dbReference type="PROSITE" id="PS01351">
    <property type="entry name" value="MAPK"/>
    <property type="match status" value="1"/>
</dbReference>
<dbReference type="InterPro" id="IPR000719">
    <property type="entry name" value="Prot_kinase_dom"/>
</dbReference>
<dbReference type="Pfam" id="PF00069">
    <property type="entry name" value="Pkinase"/>
    <property type="match status" value="2"/>
</dbReference>
<comment type="cofactor">
    <cofactor evidence="10">
        <name>Mg(2+)</name>
        <dbReference type="ChEBI" id="CHEBI:18420"/>
    </cofactor>
</comment>
<feature type="binding site" evidence="8">
    <location>
        <position position="48"/>
    </location>
    <ligand>
        <name>ATP</name>
        <dbReference type="ChEBI" id="CHEBI:30616"/>
    </ligand>
</feature>
<keyword evidence="2 10" id="KW-0808">Transferase</keyword>
<feature type="region of interest" description="Disordered" evidence="11">
    <location>
        <begin position="471"/>
        <end position="497"/>
    </location>
</feature>
<gene>
    <name evidence="13" type="ORF">FGO68_gene14951</name>
</gene>
<dbReference type="PROSITE" id="PS00108">
    <property type="entry name" value="PROTEIN_KINASE_ST"/>
    <property type="match status" value="1"/>
</dbReference>
<dbReference type="FunFam" id="1.10.510.10:FF:000405">
    <property type="entry name" value="Mitogen-activated protein kinase"/>
    <property type="match status" value="1"/>
</dbReference>
<evidence type="ECO:0000256" key="6">
    <source>
        <dbReference type="ARBA" id="ARBA00047899"/>
    </source>
</evidence>
<feature type="domain" description="Protein kinase" evidence="12">
    <location>
        <begin position="18"/>
        <end position="399"/>
    </location>
</feature>
<dbReference type="AlphaFoldDB" id="A0A8J8SXQ8"/>
<reference evidence="13" key="1">
    <citation type="submission" date="2019-06" db="EMBL/GenBank/DDBJ databases">
        <authorList>
            <person name="Zheng W."/>
        </authorList>
    </citation>
    <scope>NUCLEOTIDE SEQUENCE</scope>
    <source>
        <strain evidence="13">QDHG01</strain>
    </source>
</reference>
<accession>A0A8J8SXQ8</accession>
<dbReference type="PROSITE" id="PS00107">
    <property type="entry name" value="PROTEIN_KINASE_ATP"/>
    <property type="match status" value="1"/>
</dbReference>
<evidence type="ECO:0000313" key="13">
    <source>
        <dbReference type="EMBL" id="TNV74148.1"/>
    </source>
</evidence>
<dbReference type="PANTHER" id="PTHR24055">
    <property type="entry name" value="MITOGEN-ACTIVATED PROTEIN KINASE"/>
    <property type="match status" value="1"/>
</dbReference>
<dbReference type="InterPro" id="IPR011009">
    <property type="entry name" value="Kinase-like_dom_sf"/>
</dbReference>
<feature type="compositionally biased region" description="Polar residues" evidence="11">
    <location>
        <begin position="482"/>
        <end position="497"/>
    </location>
</feature>
<evidence type="ECO:0000256" key="10">
    <source>
        <dbReference type="RuleBase" id="RU361165"/>
    </source>
</evidence>
<dbReference type="SUPFAM" id="SSF56112">
    <property type="entry name" value="Protein kinase-like (PK-like)"/>
    <property type="match status" value="1"/>
</dbReference>
<keyword evidence="4 10" id="KW-0418">Kinase</keyword>
<dbReference type="Gene3D" id="3.30.200.20">
    <property type="entry name" value="Phosphorylase Kinase, domain 1"/>
    <property type="match status" value="1"/>
</dbReference>
<organism evidence="13 14">
    <name type="scientific">Halteria grandinella</name>
    <dbReference type="NCBI Taxonomy" id="5974"/>
    <lineage>
        <taxon>Eukaryota</taxon>
        <taxon>Sar</taxon>
        <taxon>Alveolata</taxon>
        <taxon>Ciliophora</taxon>
        <taxon>Intramacronucleata</taxon>
        <taxon>Spirotrichea</taxon>
        <taxon>Stichotrichia</taxon>
        <taxon>Sporadotrichida</taxon>
        <taxon>Halteriidae</taxon>
        <taxon>Halteria</taxon>
    </lineage>
</organism>
<dbReference type="Gene3D" id="1.10.510.10">
    <property type="entry name" value="Transferase(Phosphotransferase) domain 1"/>
    <property type="match status" value="1"/>
</dbReference>
<dbReference type="InterPro" id="IPR008271">
    <property type="entry name" value="Ser/Thr_kinase_AS"/>
</dbReference>
<dbReference type="EMBL" id="RRYP01017379">
    <property type="protein sequence ID" value="TNV74148.1"/>
    <property type="molecule type" value="Genomic_DNA"/>
</dbReference>
<evidence type="ECO:0000256" key="2">
    <source>
        <dbReference type="ARBA" id="ARBA00022679"/>
    </source>
</evidence>
<keyword evidence="5 8" id="KW-0067">ATP-binding</keyword>
<protein>
    <recommendedName>
        <fullName evidence="10">Mitogen-activated protein kinase</fullName>
        <ecNumber evidence="10">2.7.11.24</ecNumber>
    </recommendedName>
</protein>
<proteinExistence type="inferred from homology"/>
<keyword evidence="1 9" id="KW-0723">Serine/threonine-protein kinase</keyword>
<evidence type="ECO:0000256" key="9">
    <source>
        <dbReference type="RuleBase" id="RU000304"/>
    </source>
</evidence>
<evidence type="ECO:0000256" key="8">
    <source>
        <dbReference type="PROSITE-ProRule" id="PRU10141"/>
    </source>
</evidence>
<keyword evidence="14" id="KW-1185">Reference proteome</keyword>
<feature type="compositionally biased region" description="Basic and acidic residues" evidence="11">
    <location>
        <begin position="472"/>
        <end position="481"/>
    </location>
</feature>
<dbReference type="EC" id="2.7.11.24" evidence="10"/>
<comment type="activity regulation">
    <text evidence="10">Activated by threonine and tyrosine phosphorylation.</text>
</comment>
<evidence type="ECO:0000256" key="4">
    <source>
        <dbReference type="ARBA" id="ARBA00022777"/>
    </source>
</evidence>
<comment type="catalytic activity">
    <reaction evidence="7">
        <text>L-seryl-[protein] + ATP = O-phospho-L-seryl-[protein] + ADP + H(+)</text>
        <dbReference type="Rhea" id="RHEA:17989"/>
        <dbReference type="Rhea" id="RHEA-COMP:9863"/>
        <dbReference type="Rhea" id="RHEA-COMP:11604"/>
        <dbReference type="ChEBI" id="CHEBI:15378"/>
        <dbReference type="ChEBI" id="CHEBI:29999"/>
        <dbReference type="ChEBI" id="CHEBI:30616"/>
        <dbReference type="ChEBI" id="CHEBI:83421"/>
        <dbReference type="ChEBI" id="CHEBI:456216"/>
        <dbReference type="EC" id="2.7.11.1"/>
    </reaction>
</comment>
<dbReference type="InterPro" id="IPR017441">
    <property type="entry name" value="Protein_kinase_ATP_BS"/>
</dbReference>
<comment type="catalytic activity">
    <reaction evidence="6">
        <text>L-threonyl-[protein] + ATP = O-phospho-L-threonyl-[protein] + ADP + H(+)</text>
        <dbReference type="Rhea" id="RHEA:46608"/>
        <dbReference type="Rhea" id="RHEA-COMP:11060"/>
        <dbReference type="Rhea" id="RHEA-COMP:11605"/>
        <dbReference type="ChEBI" id="CHEBI:15378"/>
        <dbReference type="ChEBI" id="CHEBI:30013"/>
        <dbReference type="ChEBI" id="CHEBI:30616"/>
        <dbReference type="ChEBI" id="CHEBI:61977"/>
        <dbReference type="ChEBI" id="CHEBI:456216"/>
        <dbReference type="EC" id="2.7.11.1"/>
    </reaction>
</comment>
<comment type="caution">
    <text evidence="13">The sequence shown here is derived from an EMBL/GenBank/DDBJ whole genome shotgun (WGS) entry which is preliminary data.</text>
</comment>
<comment type="similarity">
    <text evidence="10">Belongs to the protein kinase superfamily. Ser/Thr protein kinase family. MAP kinase subfamily.</text>
</comment>
<evidence type="ECO:0000256" key="7">
    <source>
        <dbReference type="ARBA" id="ARBA00048679"/>
    </source>
</evidence>
<dbReference type="Proteomes" id="UP000785679">
    <property type="component" value="Unassembled WGS sequence"/>
</dbReference>
<dbReference type="InterPro" id="IPR050117">
    <property type="entry name" value="MAPK"/>
</dbReference>
<evidence type="ECO:0000256" key="11">
    <source>
        <dbReference type="SAM" id="MobiDB-lite"/>
    </source>
</evidence>